<reference evidence="4 5" key="1">
    <citation type="submission" date="2019-09" db="EMBL/GenBank/DDBJ databases">
        <title>Genome sequencing of strain KACC 21233.</title>
        <authorList>
            <person name="Heo J."/>
            <person name="Kim S.-J."/>
            <person name="Kim J.-S."/>
            <person name="Hong S.-B."/>
            <person name="Kwon S.-W."/>
        </authorList>
    </citation>
    <scope>NUCLEOTIDE SEQUENCE [LARGE SCALE GENOMIC DNA]</scope>
    <source>
        <strain evidence="4 5">KACC 21233</strain>
    </source>
</reference>
<feature type="transmembrane region" description="Helical" evidence="3">
    <location>
        <begin position="144"/>
        <end position="167"/>
    </location>
</feature>
<gene>
    <name evidence="4" type="ORF">FLP30_01525</name>
</gene>
<dbReference type="OrthoDB" id="7273360at2"/>
<dbReference type="Proteomes" id="UP000324536">
    <property type="component" value="Chromosome"/>
</dbReference>
<name>A0A5C1YND7_9PROT</name>
<evidence type="ECO:0000256" key="1">
    <source>
        <dbReference type="SAM" id="Coils"/>
    </source>
</evidence>
<dbReference type="KEGG" id="acek:FLP30_01525"/>
<organism evidence="4 5">
    <name type="scientific">Acetobacter vaccinii</name>
    <dbReference type="NCBI Taxonomy" id="2592655"/>
    <lineage>
        <taxon>Bacteria</taxon>
        <taxon>Pseudomonadati</taxon>
        <taxon>Pseudomonadota</taxon>
        <taxon>Alphaproteobacteria</taxon>
        <taxon>Acetobacterales</taxon>
        <taxon>Acetobacteraceae</taxon>
        <taxon>Acetobacter</taxon>
    </lineage>
</organism>
<feature type="coiled-coil region" evidence="1">
    <location>
        <begin position="89"/>
        <end position="116"/>
    </location>
</feature>
<dbReference type="EMBL" id="CP043506">
    <property type="protein sequence ID" value="QEO16597.1"/>
    <property type="molecule type" value="Genomic_DNA"/>
</dbReference>
<dbReference type="AlphaFoldDB" id="A0A5C1YND7"/>
<feature type="region of interest" description="Disordered" evidence="2">
    <location>
        <begin position="59"/>
        <end position="84"/>
    </location>
</feature>
<accession>A0A5C1YND7</accession>
<evidence type="ECO:0000256" key="3">
    <source>
        <dbReference type="SAM" id="Phobius"/>
    </source>
</evidence>
<keyword evidence="5" id="KW-1185">Reference proteome</keyword>
<evidence type="ECO:0000313" key="5">
    <source>
        <dbReference type="Proteomes" id="UP000324536"/>
    </source>
</evidence>
<evidence type="ECO:0000256" key="2">
    <source>
        <dbReference type="SAM" id="MobiDB-lite"/>
    </source>
</evidence>
<keyword evidence="1" id="KW-0175">Coiled coil</keyword>
<keyword evidence="3" id="KW-0472">Membrane</keyword>
<keyword evidence="3" id="KW-0812">Transmembrane</keyword>
<dbReference type="RefSeq" id="WP_149278038.1">
    <property type="nucleotide sequence ID" value="NZ_CP043506.1"/>
</dbReference>
<proteinExistence type="predicted"/>
<keyword evidence="3" id="KW-1133">Transmembrane helix</keyword>
<sequence length="183" mass="20325">MTTMDPKEIKILSDILALVLEDHPGQSSTALETLRRRAQRNSTTGGALKNLFQVLAAEPPKAREAQRPPPRSSSTRARQETPDTYRNQLREMTESLTRLDRNLKTVTAQNEALKAELYLTQQSRAELQSHIATSRLAGRNKQRLTVVAAILAGLLTGIAGAEVFHAIDPVVTPHMVDRRHTMD</sequence>
<protein>
    <submittedName>
        <fullName evidence="4">Uncharacterized protein</fullName>
    </submittedName>
</protein>
<evidence type="ECO:0000313" key="4">
    <source>
        <dbReference type="EMBL" id="QEO16597.1"/>
    </source>
</evidence>